<feature type="binding site" description="axial binding residue" evidence="14">
    <location>
        <position position="362"/>
    </location>
    <ligand>
        <name>heme</name>
        <dbReference type="ChEBI" id="CHEBI:30413"/>
    </ligand>
    <ligandPart>
        <name>Fe</name>
        <dbReference type="ChEBI" id="CHEBI:18248"/>
    </ligandPart>
</feature>
<dbReference type="GO" id="GO:0020037">
    <property type="term" value="F:heme binding"/>
    <property type="evidence" value="ECO:0007669"/>
    <property type="project" value="InterPro"/>
</dbReference>
<feature type="chain" id="PRO_5020391048" description="Catalase" evidence="17">
    <location>
        <begin position="32"/>
        <end position="515"/>
    </location>
</feature>
<comment type="cofactor">
    <cofactor evidence="1 14">
        <name>heme</name>
        <dbReference type="ChEBI" id="CHEBI:30413"/>
    </cofactor>
</comment>
<dbReference type="InterPro" id="IPR011614">
    <property type="entry name" value="Catalase_core"/>
</dbReference>
<evidence type="ECO:0000313" key="19">
    <source>
        <dbReference type="EMBL" id="TCV06321.1"/>
    </source>
</evidence>
<comment type="catalytic activity">
    <reaction evidence="12 15">
        <text>2 H2O2 = O2 + 2 H2O</text>
        <dbReference type="Rhea" id="RHEA:20309"/>
        <dbReference type="ChEBI" id="CHEBI:15377"/>
        <dbReference type="ChEBI" id="CHEBI:15379"/>
        <dbReference type="ChEBI" id="CHEBI:16240"/>
        <dbReference type="EC" id="1.11.1.6"/>
    </reaction>
</comment>
<dbReference type="SUPFAM" id="SSF56634">
    <property type="entry name" value="Heme-dependent catalase-like"/>
    <property type="match status" value="1"/>
</dbReference>
<keyword evidence="11 15" id="KW-0376">Hydrogen peroxide</keyword>
<dbReference type="InterPro" id="IPR002226">
    <property type="entry name" value="Catalase_haem_BS"/>
</dbReference>
<dbReference type="InterPro" id="IPR010582">
    <property type="entry name" value="Catalase_immune_responsive"/>
</dbReference>
<dbReference type="Gene3D" id="2.40.180.10">
    <property type="entry name" value="Catalase core domain"/>
    <property type="match status" value="1"/>
</dbReference>
<evidence type="ECO:0000256" key="2">
    <source>
        <dbReference type="ARBA" id="ARBA00002974"/>
    </source>
</evidence>
<keyword evidence="8 14" id="KW-0479">Metal-binding</keyword>
<comment type="similarity">
    <text evidence="3 15">Belongs to the catalase family.</text>
</comment>
<feature type="compositionally biased region" description="Polar residues" evidence="16">
    <location>
        <begin position="385"/>
        <end position="407"/>
    </location>
</feature>
<keyword evidence="17" id="KW-0732">Signal</keyword>
<feature type="domain" description="Catalase core" evidence="18">
    <location>
        <begin position="35"/>
        <end position="416"/>
    </location>
</feature>
<evidence type="ECO:0000256" key="4">
    <source>
        <dbReference type="ARBA" id="ARBA00012314"/>
    </source>
</evidence>
<evidence type="ECO:0000256" key="11">
    <source>
        <dbReference type="ARBA" id="ARBA00023324"/>
    </source>
</evidence>
<evidence type="ECO:0000256" key="12">
    <source>
        <dbReference type="ARBA" id="ARBA00049254"/>
    </source>
</evidence>
<dbReference type="InterPro" id="IPR020835">
    <property type="entry name" value="Catalase_sf"/>
</dbReference>
<feature type="active site" evidence="13">
    <location>
        <position position="82"/>
    </location>
</feature>
<dbReference type="PANTHER" id="PTHR11465:SF23">
    <property type="entry name" value="CATALASE-2"/>
    <property type="match status" value="1"/>
</dbReference>
<dbReference type="Pfam" id="PF06628">
    <property type="entry name" value="Catalase-rel"/>
    <property type="match status" value="1"/>
</dbReference>
<evidence type="ECO:0000256" key="9">
    <source>
        <dbReference type="ARBA" id="ARBA00023002"/>
    </source>
</evidence>
<evidence type="ECO:0000256" key="3">
    <source>
        <dbReference type="ARBA" id="ARBA00005329"/>
    </source>
</evidence>
<dbReference type="GO" id="GO:0004096">
    <property type="term" value="F:catalase activity"/>
    <property type="evidence" value="ECO:0007669"/>
    <property type="project" value="UniProtKB-EC"/>
</dbReference>
<keyword evidence="10 14" id="KW-0408">Iron</keyword>
<evidence type="ECO:0000256" key="16">
    <source>
        <dbReference type="SAM" id="MobiDB-lite"/>
    </source>
</evidence>
<dbReference type="GO" id="GO:0046872">
    <property type="term" value="F:metal ion binding"/>
    <property type="evidence" value="ECO:0007669"/>
    <property type="project" value="UniProtKB-KW"/>
</dbReference>
<evidence type="ECO:0000256" key="6">
    <source>
        <dbReference type="ARBA" id="ARBA00022559"/>
    </source>
</evidence>
<evidence type="ECO:0000256" key="14">
    <source>
        <dbReference type="PIRSR" id="PIRSR038928-2"/>
    </source>
</evidence>
<proteinExistence type="inferred from homology"/>
<feature type="active site" evidence="13">
    <location>
        <position position="154"/>
    </location>
</feature>
<evidence type="ECO:0000256" key="17">
    <source>
        <dbReference type="SAM" id="SignalP"/>
    </source>
</evidence>
<keyword evidence="9 15" id="KW-0560">Oxidoreductase</keyword>
<protein>
    <recommendedName>
        <fullName evidence="5 15">Catalase</fullName>
        <ecNumber evidence="4 15">1.11.1.6</ecNumber>
    </recommendedName>
</protein>
<dbReference type="EMBL" id="SMBY01000004">
    <property type="protein sequence ID" value="TCV06321.1"/>
    <property type="molecule type" value="Genomic_DNA"/>
</dbReference>
<feature type="region of interest" description="Disordered" evidence="16">
    <location>
        <begin position="382"/>
        <end position="407"/>
    </location>
</feature>
<evidence type="ECO:0000256" key="1">
    <source>
        <dbReference type="ARBA" id="ARBA00001971"/>
    </source>
</evidence>
<dbReference type="Pfam" id="PF00199">
    <property type="entry name" value="Catalase"/>
    <property type="match status" value="1"/>
</dbReference>
<dbReference type="InterPro" id="IPR024711">
    <property type="entry name" value="Catalase_clade1/3"/>
</dbReference>
<accession>A0A4R3VRT0</accession>
<gene>
    <name evidence="19" type="ORF">EDC54_104230</name>
</gene>
<dbReference type="PROSITE" id="PS00437">
    <property type="entry name" value="CATALASE_1"/>
    <property type="match status" value="1"/>
</dbReference>
<dbReference type="Proteomes" id="UP000295433">
    <property type="component" value="Unassembled WGS sequence"/>
</dbReference>
<sequence length="515" mass="57850">MNYLSVSRFFSPKKSASLVLMALFASSASVADTLTRDNGAPVGDNQNSQTAGEGGPVLLQDVQLLQKLQRFDRERIPERVVHARGTGAYGEFTSTADISDLTIAQVFKKGSKTPVFVRFSSVVHGNHSPETLRDPRGFATKFYTSQGNWDLVGNNFPTFFIRDAIKFPDMVHAFKPDPRTNLDDESRRFDFFSHLPESVRTLTQLYSNEGTPVSYRNMDGNSVHAYKFVNDKGEIHYVKFHWKTLQGVKNFDPQQVEQVQGKDYSHMTQDLVSAIKRGDFPKWDLYIQILKPEDLKTFAFDPLDATKIWPDVPERKIGQMVLNRNPENVFQETEQVAMAPSNLVPGIEPSEDKLLQGRLFAYADTQMYRIGANGLSLPINAPRNKVNNGNQDGSLNSGKTENKGVNYQPSRLYPREELASARYSHLPLQGTTTQSKIQREQNFKQAGDLYRSYTEKESTDLVNSLGGALSTADKESRDIMLSYFYKADAEYGTRLTAASNADLSTVKKLAEKLSD</sequence>
<keyword evidence="20" id="KW-1185">Reference proteome</keyword>
<evidence type="ECO:0000256" key="15">
    <source>
        <dbReference type="RuleBase" id="RU000498"/>
    </source>
</evidence>
<dbReference type="PROSITE" id="PS51402">
    <property type="entry name" value="CATALASE_3"/>
    <property type="match status" value="1"/>
</dbReference>
<dbReference type="InterPro" id="IPR024708">
    <property type="entry name" value="Catalase_AS"/>
</dbReference>
<organism evidence="19 20">
    <name type="scientific">Samsonia erythrinae</name>
    <dbReference type="NCBI Taxonomy" id="160434"/>
    <lineage>
        <taxon>Bacteria</taxon>
        <taxon>Pseudomonadati</taxon>
        <taxon>Pseudomonadota</taxon>
        <taxon>Gammaproteobacteria</taxon>
        <taxon>Enterobacterales</taxon>
        <taxon>Pectobacteriaceae</taxon>
        <taxon>Samsonia</taxon>
    </lineage>
</organism>
<evidence type="ECO:0000256" key="13">
    <source>
        <dbReference type="PIRSR" id="PIRSR038928-1"/>
    </source>
</evidence>
<dbReference type="InterPro" id="IPR018028">
    <property type="entry name" value="Catalase"/>
</dbReference>
<evidence type="ECO:0000313" key="20">
    <source>
        <dbReference type="Proteomes" id="UP000295433"/>
    </source>
</evidence>
<dbReference type="CDD" id="cd08154">
    <property type="entry name" value="catalase_clade_1"/>
    <property type="match status" value="1"/>
</dbReference>
<dbReference type="SMART" id="SM01060">
    <property type="entry name" value="Catalase"/>
    <property type="match status" value="1"/>
</dbReference>
<comment type="function">
    <text evidence="2">Decomposes hydrogen peroxide into water and oxygen; serves to protect cells from the toxic effects of hydrogen peroxide.</text>
</comment>
<dbReference type="GO" id="GO:0042744">
    <property type="term" value="P:hydrogen peroxide catabolic process"/>
    <property type="evidence" value="ECO:0007669"/>
    <property type="project" value="UniProtKB-KW"/>
</dbReference>
<feature type="signal peptide" evidence="17">
    <location>
        <begin position="1"/>
        <end position="31"/>
    </location>
</feature>
<keyword evidence="7 14" id="KW-0349">Heme</keyword>
<reference evidence="19 20" key="1">
    <citation type="submission" date="2019-03" db="EMBL/GenBank/DDBJ databases">
        <title>Genomic Encyclopedia of Type Strains, Phase IV (KMG-IV): sequencing the most valuable type-strain genomes for metagenomic binning, comparative biology and taxonomic classification.</title>
        <authorList>
            <person name="Goeker M."/>
        </authorList>
    </citation>
    <scope>NUCLEOTIDE SEQUENCE [LARGE SCALE GENOMIC DNA]</scope>
    <source>
        <strain evidence="19 20">DSM 16730</strain>
    </source>
</reference>
<evidence type="ECO:0000256" key="8">
    <source>
        <dbReference type="ARBA" id="ARBA00022723"/>
    </source>
</evidence>
<dbReference type="EC" id="1.11.1.6" evidence="4 15"/>
<dbReference type="GO" id="GO:0005737">
    <property type="term" value="C:cytoplasm"/>
    <property type="evidence" value="ECO:0007669"/>
    <property type="project" value="TreeGrafter"/>
</dbReference>
<dbReference type="PRINTS" id="PR00067">
    <property type="entry name" value="CATALASE"/>
</dbReference>
<dbReference type="PIRSF" id="PIRSF038928">
    <property type="entry name" value="Catalase_clade1-3"/>
    <property type="match status" value="1"/>
</dbReference>
<evidence type="ECO:0000256" key="7">
    <source>
        <dbReference type="ARBA" id="ARBA00022617"/>
    </source>
</evidence>
<name>A0A4R3VRT0_9GAMM</name>
<dbReference type="PROSITE" id="PS00438">
    <property type="entry name" value="CATALASE_2"/>
    <property type="match status" value="1"/>
</dbReference>
<comment type="caution">
    <text evidence="19">The sequence shown here is derived from an EMBL/GenBank/DDBJ whole genome shotgun (WGS) entry which is preliminary data.</text>
</comment>
<dbReference type="PANTHER" id="PTHR11465">
    <property type="entry name" value="CATALASE"/>
    <property type="match status" value="1"/>
</dbReference>
<keyword evidence="6 15" id="KW-0575">Peroxidase</keyword>
<dbReference type="FunFam" id="2.40.180.10:FF:000002">
    <property type="entry name" value="Catalase"/>
    <property type="match status" value="1"/>
</dbReference>
<dbReference type="GO" id="GO:0042542">
    <property type="term" value="P:response to hydrogen peroxide"/>
    <property type="evidence" value="ECO:0007669"/>
    <property type="project" value="TreeGrafter"/>
</dbReference>
<evidence type="ECO:0000259" key="18">
    <source>
        <dbReference type="SMART" id="SM01060"/>
    </source>
</evidence>
<evidence type="ECO:0000256" key="5">
    <source>
        <dbReference type="ARBA" id="ARBA00014132"/>
    </source>
</evidence>
<evidence type="ECO:0000256" key="10">
    <source>
        <dbReference type="ARBA" id="ARBA00023004"/>
    </source>
</evidence>
<dbReference type="AlphaFoldDB" id="A0A4R3VRT0"/>